<accession>A0ABU0H4G3</accession>
<dbReference type="RefSeq" id="WP_266348123.1">
    <property type="nucleotide sequence ID" value="NZ_JAPKNG010000002.1"/>
</dbReference>
<proteinExistence type="predicted"/>
<feature type="chain" id="PRO_5046588658" description="DUF5666 domain-containing protein" evidence="2">
    <location>
        <begin position="23"/>
        <end position="91"/>
    </location>
</feature>
<keyword evidence="4" id="KW-1185">Reference proteome</keyword>
<evidence type="ECO:0000313" key="4">
    <source>
        <dbReference type="Proteomes" id="UP001241603"/>
    </source>
</evidence>
<evidence type="ECO:0000256" key="2">
    <source>
        <dbReference type="SAM" id="SignalP"/>
    </source>
</evidence>
<gene>
    <name evidence="3" type="ORF">QO014_001576</name>
</gene>
<dbReference type="Pfam" id="PF07076">
    <property type="entry name" value="DUF1344"/>
    <property type="match status" value="1"/>
</dbReference>
<name>A0ABU0H4G3_9HYPH</name>
<evidence type="ECO:0008006" key="5">
    <source>
        <dbReference type="Google" id="ProtNLM"/>
    </source>
</evidence>
<sequence length="91" mass="9113">MRNLMIAAASVAFLASAGAAFAADQVEGTVQSVNPASGTLTLQSGESFKFANGAQLYGILPGQTVGVTHNGAEGVGAFNPHPESSDNGSQF</sequence>
<organism evidence="3 4">
    <name type="scientific">Kaistia dalseonensis</name>
    <dbReference type="NCBI Taxonomy" id="410840"/>
    <lineage>
        <taxon>Bacteria</taxon>
        <taxon>Pseudomonadati</taxon>
        <taxon>Pseudomonadota</taxon>
        <taxon>Alphaproteobacteria</taxon>
        <taxon>Hyphomicrobiales</taxon>
        <taxon>Kaistiaceae</taxon>
        <taxon>Kaistia</taxon>
    </lineage>
</organism>
<keyword evidence="2" id="KW-0732">Signal</keyword>
<protein>
    <recommendedName>
        <fullName evidence="5">DUF5666 domain-containing protein</fullName>
    </recommendedName>
</protein>
<feature type="signal peptide" evidence="2">
    <location>
        <begin position="1"/>
        <end position="22"/>
    </location>
</feature>
<dbReference type="EMBL" id="JAUSVO010000002">
    <property type="protein sequence ID" value="MDQ0437191.1"/>
    <property type="molecule type" value="Genomic_DNA"/>
</dbReference>
<dbReference type="InterPro" id="IPR009780">
    <property type="entry name" value="DUF1344"/>
</dbReference>
<reference evidence="3 4" key="1">
    <citation type="submission" date="2023-07" db="EMBL/GenBank/DDBJ databases">
        <title>Genomic Encyclopedia of Type Strains, Phase IV (KMG-IV): sequencing the most valuable type-strain genomes for metagenomic binning, comparative biology and taxonomic classification.</title>
        <authorList>
            <person name="Goeker M."/>
        </authorList>
    </citation>
    <scope>NUCLEOTIDE SEQUENCE [LARGE SCALE GENOMIC DNA]</scope>
    <source>
        <strain evidence="3 4">B6-8</strain>
    </source>
</reference>
<feature type="region of interest" description="Disordered" evidence="1">
    <location>
        <begin position="71"/>
        <end position="91"/>
    </location>
</feature>
<evidence type="ECO:0000256" key="1">
    <source>
        <dbReference type="SAM" id="MobiDB-lite"/>
    </source>
</evidence>
<comment type="caution">
    <text evidence="3">The sequence shown here is derived from an EMBL/GenBank/DDBJ whole genome shotgun (WGS) entry which is preliminary data.</text>
</comment>
<dbReference type="Proteomes" id="UP001241603">
    <property type="component" value="Unassembled WGS sequence"/>
</dbReference>
<evidence type="ECO:0000313" key="3">
    <source>
        <dbReference type="EMBL" id="MDQ0437191.1"/>
    </source>
</evidence>